<sequence>MAKEFLSKKGVDFKAFDVTRDPEALKEMKALSGARTVPVISVCGNVMIGFDAKRLEHDLKCLEQSSPL</sequence>
<evidence type="ECO:0000259" key="1">
    <source>
        <dbReference type="Pfam" id="PF00462"/>
    </source>
</evidence>
<proteinExistence type="predicted"/>
<dbReference type="Gene3D" id="3.40.30.10">
    <property type="entry name" value="Glutaredoxin"/>
    <property type="match status" value="1"/>
</dbReference>
<gene>
    <name evidence="2" type="ORF">EPICR_200041</name>
</gene>
<protein>
    <recommendedName>
        <fullName evidence="1">Glutaredoxin domain-containing protein</fullName>
    </recommendedName>
</protein>
<organism evidence="2">
    <name type="scientific">uncultured Desulfobacteraceae bacterium</name>
    <dbReference type="NCBI Taxonomy" id="218296"/>
    <lineage>
        <taxon>Bacteria</taxon>
        <taxon>Pseudomonadati</taxon>
        <taxon>Thermodesulfobacteriota</taxon>
        <taxon>Desulfobacteria</taxon>
        <taxon>Desulfobacterales</taxon>
        <taxon>Desulfobacteraceae</taxon>
        <taxon>environmental samples</taxon>
    </lineage>
</organism>
<dbReference type="InterPro" id="IPR036249">
    <property type="entry name" value="Thioredoxin-like_sf"/>
</dbReference>
<reference evidence="2" key="1">
    <citation type="submission" date="2019-01" db="EMBL/GenBank/DDBJ databases">
        <authorList>
            <consortium name="Genoscope - CEA"/>
            <person name="William W."/>
        </authorList>
    </citation>
    <scope>NUCLEOTIDE SEQUENCE</scope>
    <source>
        <strain evidence="2">CR-1</strain>
    </source>
</reference>
<accession>A0A484HFL5</accession>
<dbReference type="Pfam" id="PF00462">
    <property type="entry name" value="Glutaredoxin"/>
    <property type="match status" value="1"/>
</dbReference>
<name>A0A484HFL5_9BACT</name>
<dbReference type="AlphaFoldDB" id="A0A484HFL5"/>
<dbReference type="SUPFAM" id="SSF52833">
    <property type="entry name" value="Thioredoxin-like"/>
    <property type="match status" value="1"/>
</dbReference>
<feature type="domain" description="Glutaredoxin" evidence="1">
    <location>
        <begin position="1"/>
        <end position="45"/>
    </location>
</feature>
<evidence type="ECO:0000313" key="2">
    <source>
        <dbReference type="EMBL" id="VEN73990.1"/>
    </source>
</evidence>
<dbReference type="PROSITE" id="PS51354">
    <property type="entry name" value="GLUTAREDOXIN_2"/>
    <property type="match status" value="1"/>
</dbReference>
<dbReference type="CDD" id="cd02976">
    <property type="entry name" value="NrdH"/>
    <property type="match status" value="1"/>
</dbReference>
<dbReference type="EMBL" id="CAACVI010000013">
    <property type="protein sequence ID" value="VEN73990.1"/>
    <property type="molecule type" value="Genomic_DNA"/>
</dbReference>
<dbReference type="InterPro" id="IPR002109">
    <property type="entry name" value="Glutaredoxin"/>
</dbReference>